<feature type="domain" description="Solute-binding protein family 5" evidence="2">
    <location>
        <begin position="75"/>
        <end position="516"/>
    </location>
</feature>
<evidence type="ECO:0000256" key="1">
    <source>
        <dbReference type="SAM" id="SignalP"/>
    </source>
</evidence>
<evidence type="ECO:0000313" key="3">
    <source>
        <dbReference type="EMBL" id="MFG6449690.1"/>
    </source>
</evidence>
<feature type="signal peptide" evidence="1">
    <location>
        <begin position="1"/>
        <end position="23"/>
    </location>
</feature>
<dbReference type="InterPro" id="IPR000914">
    <property type="entry name" value="SBP_5_dom"/>
</dbReference>
<organism evidence="3 4">
    <name type="scientific">Roseateles rivi</name>
    <dbReference type="NCBI Taxonomy" id="3299028"/>
    <lineage>
        <taxon>Bacteria</taxon>
        <taxon>Pseudomonadati</taxon>
        <taxon>Pseudomonadota</taxon>
        <taxon>Betaproteobacteria</taxon>
        <taxon>Burkholderiales</taxon>
        <taxon>Sphaerotilaceae</taxon>
        <taxon>Roseateles</taxon>
    </lineage>
</organism>
<evidence type="ECO:0000313" key="4">
    <source>
        <dbReference type="Proteomes" id="UP001606099"/>
    </source>
</evidence>
<name>A0ABW7FZD0_9BURK</name>
<dbReference type="PANTHER" id="PTHR30290">
    <property type="entry name" value="PERIPLASMIC BINDING COMPONENT OF ABC TRANSPORTER"/>
    <property type="match status" value="1"/>
</dbReference>
<dbReference type="InterPro" id="IPR039424">
    <property type="entry name" value="SBP_5"/>
</dbReference>
<dbReference type="EMBL" id="JBIGHZ010000006">
    <property type="protein sequence ID" value="MFG6449690.1"/>
    <property type="molecule type" value="Genomic_DNA"/>
</dbReference>
<dbReference type="SUPFAM" id="SSF53850">
    <property type="entry name" value="Periplasmic binding protein-like II"/>
    <property type="match status" value="1"/>
</dbReference>
<feature type="chain" id="PRO_5047228059" evidence="1">
    <location>
        <begin position="24"/>
        <end position="600"/>
    </location>
</feature>
<dbReference type="Proteomes" id="UP001606099">
    <property type="component" value="Unassembled WGS sequence"/>
</dbReference>
<protein>
    <submittedName>
        <fullName evidence="3">ABC transporter substrate-binding protein</fullName>
    </submittedName>
</protein>
<dbReference type="PIRSF" id="PIRSF002741">
    <property type="entry name" value="MppA"/>
    <property type="match status" value="1"/>
</dbReference>
<keyword evidence="4" id="KW-1185">Reference proteome</keyword>
<comment type="caution">
    <text evidence="3">The sequence shown here is derived from an EMBL/GenBank/DDBJ whole genome shotgun (WGS) entry which is preliminary data.</text>
</comment>
<proteinExistence type="predicted"/>
<gene>
    <name evidence="3" type="ORF">ACG0Z6_15810</name>
</gene>
<accession>A0ABW7FZD0</accession>
<dbReference type="RefSeq" id="WP_394463156.1">
    <property type="nucleotide sequence ID" value="NZ_JBIGHZ010000006.1"/>
</dbReference>
<sequence length="600" mass="66953">MRRRQWLCSPALGLGLGSMDAAAAAAPDKTLRIAFKAAETGFDPARISDGYSRAVTAHIFEALYDYDPLARPVRIRPLTAAALPEVRDNFRHYTIELRRGIFFTPDPAFGGRARELVAADYVYSFKRLMDPALRSPMMPFVQTAGMLGLDALREEALRSGHFDYEREIPGLRATGRYTLEIRLAQPRPRLIERLAGNDIFGAVAHEVVQHWGEAIDAHPVGTGPFVLARWSRGSRILLQRNPHYRERYLDAQAASDDAEGQALARQLQGRRLPLLDAVDIRIIEENQPRWLAFLKGELDLLGPPGDGIPADFISQAVQHGELSAPLRAQGLQLKRQLNADSELIFFTMSHPVVGGLQPERVALRRAISLGMDVPRHLALVRKGQGVPAHSPLVPHTSGYDPHFKSEMGQFDPARARALLDAWGWRDRDGDGWREQPDGRPLVLEVATTPTQSARQTDELWRINMKRIGLNVRFKTANFGDHLKAARAGQLMIWGFSVSSDVPDGLAALARYHGPQAGSQNVARVALPELDALYEQLQALPDGPQRNALFHEAKRLAVAWVPYKIVSHSVSNDLAQPWVRGFRRPLFGSDYWQYLDMVPRA</sequence>
<evidence type="ECO:0000259" key="2">
    <source>
        <dbReference type="Pfam" id="PF00496"/>
    </source>
</evidence>
<reference evidence="3 4" key="1">
    <citation type="submission" date="2024-08" db="EMBL/GenBank/DDBJ databases">
        <authorList>
            <person name="Lu H."/>
        </authorList>
    </citation>
    <scope>NUCLEOTIDE SEQUENCE [LARGE SCALE GENOMIC DNA]</scope>
    <source>
        <strain evidence="3 4">BYS180W</strain>
    </source>
</reference>
<dbReference type="Gene3D" id="3.40.190.10">
    <property type="entry name" value="Periplasmic binding protein-like II"/>
    <property type="match status" value="1"/>
</dbReference>
<dbReference type="Pfam" id="PF00496">
    <property type="entry name" value="SBP_bac_5"/>
    <property type="match status" value="1"/>
</dbReference>
<dbReference type="Gene3D" id="3.10.105.10">
    <property type="entry name" value="Dipeptide-binding Protein, Domain 3"/>
    <property type="match status" value="1"/>
</dbReference>
<dbReference type="InterPro" id="IPR030678">
    <property type="entry name" value="Peptide/Ni-bd"/>
</dbReference>
<keyword evidence="1" id="KW-0732">Signal</keyword>